<feature type="domain" description="Phospholipase C/D" evidence="1">
    <location>
        <begin position="6"/>
        <end position="138"/>
    </location>
</feature>
<sequence length="212" mass="24867">MGSRIMHLIIANGIAERLSIQDKTSFLLGSVAPDAVHSKKEKEASHFYAGTTKNYTRRIDYDSFFHKYESFMDSPFILGYYTHLIADDNWLHGFFLPWLQNRIEHDKTILPLYHNDFKLLNAKLLHHYDKEQQFLSILNQHANIPKFAEVTEENVLAFKKLIFDDLLYPKQDLHTNLQVFTFDQIVGYVETAIEKGVFYLEQLSNNRSTTKF</sequence>
<evidence type="ECO:0000259" key="1">
    <source>
        <dbReference type="Pfam" id="PF00882"/>
    </source>
</evidence>
<proteinExistence type="predicted"/>
<evidence type="ECO:0000313" key="3">
    <source>
        <dbReference type="Proteomes" id="UP000221020"/>
    </source>
</evidence>
<dbReference type="Pfam" id="PF00882">
    <property type="entry name" value="Zn_dep_PLPC"/>
    <property type="match status" value="1"/>
</dbReference>
<gene>
    <name evidence="2" type="ORF">CON65_09560</name>
</gene>
<protein>
    <submittedName>
        <fullName evidence="2">Hydrolase</fullName>
    </submittedName>
</protein>
<comment type="caution">
    <text evidence="2">The sequence shown here is derived from an EMBL/GenBank/DDBJ whole genome shotgun (WGS) entry which is preliminary data.</text>
</comment>
<organism evidence="2 3">
    <name type="scientific">Bacillus pseudomycoides</name>
    <dbReference type="NCBI Taxonomy" id="64104"/>
    <lineage>
        <taxon>Bacteria</taxon>
        <taxon>Bacillati</taxon>
        <taxon>Bacillota</taxon>
        <taxon>Bacilli</taxon>
        <taxon>Bacillales</taxon>
        <taxon>Bacillaceae</taxon>
        <taxon>Bacillus</taxon>
        <taxon>Bacillus cereus group</taxon>
    </lineage>
</organism>
<name>A0AA91VD00_9BACI</name>
<dbReference type="RefSeq" id="WP_097899641.1">
    <property type="nucleotide sequence ID" value="NZ_NVOR01000024.1"/>
</dbReference>
<dbReference type="InterPro" id="IPR029002">
    <property type="entry name" value="PLPC/GPLD1"/>
</dbReference>
<dbReference type="EMBL" id="NVOR01000024">
    <property type="protein sequence ID" value="PED82905.1"/>
    <property type="molecule type" value="Genomic_DNA"/>
</dbReference>
<keyword evidence="2" id="KW-0378">Hydrolase</keyword>
<dbReference type="AlphaFoldDB" id="A0AA91VD00"/>
<evidence type="ECO:0000313" key="2">
    <source>
        <dbReference type="EMBL" id="PED82905.1"/>
    </source>
</evidence>
<dbReference type="GO" id="GO:0016787">
    <property type="term" value="F:hydrolase activity"/>
    <property type="evidence" value="ECO:0007669"/>
    <property type="project" value="UniProtKB-KW"/>
</dbReference>
<accession>A0AA91VD00</accession>
<reference evidence="2 3" key="1">
    <citation type="submission" date="2017-09" db="EMBL/GenBank/DDBJ databases">
        <title>Large-scale bioinformatics analysis of Bacillus genomes uncovers conserved roles of natural products in bacterial physiology.</title>
        <authorList>
            <consortium name="Agbiome Team Llc"/>
            <person name="Bleich R.M."/>
            <person name="Grubbs K.J."/>
            <person name="Santa Maria K.C."/>
            <person name="Allen S.E."/>
            <person name="Farag S."/>
            <person name="Shank E.A."/>
            <person name="Bowers A."/>
        </authorList>
    </citation>
    <scope>NUCLEOTIDE SEQUENCE [LARGE SCALE GENOMIC DNA]</scope>
    <source>
        <strain evidence="2 3">AFS092012</strain>
    </source>
</reference>
<dbReference type="Proteomes" id="UP000221020">
    <property type="component" value="Unassembled WGS sequence"/>
</dbReference>